<feature type="region of interest" description="Disordered" evidence="3">
    <location>
        <begin position="1"/>
        <end position="20"/>
    </location>
</feature>
<evidence type="ECO:0000256" key="1">
    <source>
        <dbReference type="ARBA" id="ARBA00022737"/>
    </source>
</evidence>
<name>K0S566_THAOC</name>
<keyword evidence="1" id="KW-0677">Repeat</keyword>
<dbReference type="InterPro" id="IPR032675">
    <property type="entry name" value="LRR_dom_sf"/>
</dbReference>
<reference evidence="4 5" key="1">
    <citation type="journal article" date="2012" name="Genome Biol.">
        <title>Genome and low-iron response of an oceanic diatom adapted to chronic iron limitation.</title>
        <authorList>
            <person name="Lommer M."/>
            <person name="Specht M."/>
            <person name="Roy A.S."/>
            <person name="Kraemer L."/>
            <person name="Andreson R."/>
            <person name="Gutowska M.A."/>
            <person name="Wolf J."/>
            <person name="Bergner S.V."/>
            <person name="Schilhabel M.B."/>
            <person name="Klostermeier U.C."/>
            <person name="Beiko R.G."/>
            <person name="Rosenstiel P."/>
            <person name="Hippler M."/>
            <person name="Laroche J."/>
        </authorList>
    </citation>
    <scope>NUCLEOTIDE SEQUENCE [LARGE SCALE GENOMIC DNA]</scope>
    <source>
        <strain evidence="4 5">CCMP1005</strain>
    </source>
</reference>
<feature type="coiled-coil region" evidence="2">
    <location>
        <begin position="31"/>
        <end position="83"/>
    </location>
</feature>
<evidence type="ECO:0000256" key="3">
    <source>
        <dbReference type="SAM" id="MobiDB-lite"/>
    </source>
</evidence>
<gene>
    <name evidence="4" type="ORF">THAOC_24113</name>
</gene>
<protein>
    <submittedName>
        <fullName evidence="4">Uncharacterized protein</fullName>
    </submittedName>
</protein>
<sequence>MNELRKRARTGNDKVAGVPAAEAPELPKLAGDAAATKIAELQAELEAIKQSHEAVVDKLNAKVDALQAKNESQLREIKDLTSALHWAYAVEGIPRRHWLGRGHSEEYAGEMGNLLDGMKLSIKDLRMGTVSENGSGEKIIKIDFDLQDEDENYIRADLDESLMPYWKEFAAALRHWSEYHGDGKYLRVEIIYIELPKSVLDILRPPSNSQGLRMSISENSHHAGDMADFAKIVLQANHFITEVAFGEIKFNEEGVETLCDAIKSRNVRGHFIKILTLANCFEGGINTCTLKMILRTRTVTRASEIVRLGLIQNRMSSREAAIIAEFLNSNPSLSHLYLDENRFDDADAAVLAGSLSRNTHLRNIWIENCRIQDEGRLAFLRAIFDVSSLSSCAAANHTCRVEGLVRGISVVNSYGSASVSKWRKIVTMLALSSEDSFINTALLRGVPAQLIPLVLDKVTDDGCTDDERELTDLYLELTNAKRCQKHDVWDNLGRSKSLNCMHNLLLSWVVPSIFV</sequence>
<organism evidence="4 5">
    <name type="scientific">Thalassiosira oceanica</name>
    <name type="common">Marine diatom</name>
    <dbReference type="NCBI Taxonomy" id="159749"/>
    <lineage>
        <taxon>Eukaryota</taxon>
        <taxon>Sar</taxon>
        <taxon>Stramenopiles</taxon>
        <taxon>Ochrophyta</taxon>
        <taxon>Bacillariophyta</taxon>
        <taxon>Coscinodiscophyceae</taxon>
        <taxon>Thalassiosirophycidae</taxon>
        <taxon>Thalassiosirales</taxon>
        <taxon>Thalassiosiraceae</taxon>
        <taxon>Thalassiosira</taxon>
    </lineage>
</organism>
<dbReference type="SUPFAM" id="SSF52047">
    <property type="entry name" value="RNI-like"/>
    <property type="match status" value="1"/>
</dbReference>
<evidence type="ECO:0000313" key="4">
    <source>
        <dbReference type="EMBL" id="EJK56066.1"/>
    </source>
</evidence>
<dbReference type="AlphaFoldDB" id="K0S566"/>
<evidence type="ECO:0000313" key="5">
    <source>
        <dbReference type="Proteomes" id="UP000266841"/>
    </source>
</evidence>
<dbReference type="EMBL" id="AGNL01032504">
    <property type="protein sequence ID" value="EJK56066.1"/>
    <property type="molecule type" value="Genomic_DNA"/>
</dbReference>
<dbReference type="PANTHER" id="PTHR24111:SF0">
    <property type="entry name" value="LEUCINE-RICH REPEAT-CONTAINING PROTEIN"/>
    <property type="match status" value="1"/>
</dbReference>
<dbReference type="PANTHER" id="PTHR24111">
    <property type="entry name" value="LEUCINE-RICH REPEAT-CONTAINING PROTEIN 34"/>
    <property type="match status" value="1"/>
</dbReference>
<comment type="caution">
    <text evidence="4">The sequence shown here is derived from an EMBL/GenBank/DDBJ whole genome shotgun (WGS) entry which is preliminary data.</text>
</comment>
<dbReference type="Gene3D" id="3.80.10.10">
    <property type="entry name" value="Ribonuclease Inhibitor"/>
    <property type="match status" value="1"/>
</dbReference>
<proteinExistence type="predicted"/>
<accession>K0S566</accession>
<dbReference type="OrthoDB" id="188902at2759"/>
<keyword evidence="5" id="KW-1185">Reference proteome</keyword>
<dbReference type="Proteomes" id="UP000266841">
    <property type="component" value="Unassembled WGS sequence"/>
</dbReference>
<keyword evidence="2" id="KW-0175">Coiled coil</keyword>
<evidence type="ECO:0000256" key="2">
    <source>
        <dbReference type="SAM" id="Coils"/>
    </source>
</evidence>
<dbReference type="InterPro" id="IPR052201">
    <property type="entry name" value="LRR-containing_regulator"/>
</dbReference>